<proteinExistence type="predicted"/>
<name>X1KLL0_9ZZZZ</name>
<reference evidence="1" key="1">
    <citation type="journal article" date="2014" name="Front. Microbiol.">
        <title>High frequency of phylogenetically diverse reductive dehalogenase-homologous genes in deep subseafloor sedimentary metagenomes.</title>
        <authorList>
            <person name="Kawai M."/>
            <person name="Futagami T."/>
            <person name="Toyoda A."/>
            <person name="Takaki Y."/>
            <person name="Nishi S."/>
            <person name="Hori S."/>
            <person name="Arai W."/>
            <person name="Tsubouchi T."/>
            <person name="Morono Y."/>
            <person name="Uchiyama I."/>
            <person name="Ito T."/>
            <person name="Fujiyama A."/>
            <person name="Inagaki F."/>
            <person name="Takami H."/>
        </authorList>
    </citation>
    <scope>NUCLEOTIDE SEQUENCE</scope>
    <source>
        <strain evidence="1">Expedition CK06-06</strain>
    </source>
</reference>
<protein>
    <submittedName>
        <fullName evidence="1">Uncharacterized protein</fullName>
    </submittedName>
</protein>
<evidence type="ECO:0000313" key="1">
    <source>
        <dbReference type="EMBL" id="GAH94480.1"/>
    </source>
</evidence>
<dbReference type="EMBL" id="BARU01049573">
    <property type="protein sequence ID" value="GAH94480.1"/>
    <property type="molecule type" value="Genomic_DNA"/>
</dbReference>
<feature type="non-terminal residue" evidence="1">
    <location>
        <position position="1"/>
    </location>
</feature>
<sequence>RLSIRMQGGAFVVFNPMSLYKGQNYDRPF</sequence>
<comment type="caution">
    <text evidence="1">The sequence shown here is derived from an EMBL/GenBank/DDBJ whole genome shotgun (WGS) entry which is preliminary data.</text>
</comment>
<organism evidence="1">
    <name type="scientific">marine sediment metagenome</name>
    <dbReference type="NCBI Taxonomy" id="412755"/>
    <lineage>
        <taxon>unclassified sequences</taxon>
        <taxon>metagenomes</taxon>
        <taxon>ecological metagenomes</taxon>
    </lineage>
</organism>
<gene>
    <name evidence="1" type="ORF">S03H2_72884</name>
</gene>
<dbReference type="AlphaFoldDB" id="X1KLL0"/>
<accession>X1KLL0</accession>